<dbReference type="InterPro" id="IPR027417">
    <property type="entry name" value="P-loop_NTPase"/>
</dbReference>
<feature type="domain" description="Endonuclease GajA/Old nuclease/RecF-like AAA" evidence="2">
    <location>
        <begin position="10"/>
        <end position="511"/>
    </location>
</feature>
<dbReference type="PANTHER" id="PTHR43581:SF2">
    <property type="entry name" value="EXCINUCLEASE ATPASE SUBUNIT"/>
    <property type="match status" value="1"/>
</dbReference>
<organism evidence="3 4">
    <name type="scientific">Hymenobacter polaris</name>
    <dbReference type="NCBI Taxonomy" id="2682546"/>
    <lineage>
        <taxon>Bacteria</taxon>
        <taxon>Pseudomonadati</taxon>
        <taxon>Bacteroidota</taxon>
        <taxon>Cytophagia</taxon>
        <taxon>Cytophagales</taxon>
        <taxon>Hymenobacteraceae</taxon>
        <taxon>Hymenobacter</taxon>
    </lineage>
</organism>
<protein>
    <submittedName>
        <fullName evidence="3">AAA family ATPase</fullName>
    </submittedName>
</protein>
<name>A0A7Y0FQ18_9BACT</name>
<evidence type="ECO:0000313" key="3">
    <source>
        <dbReference type="EMBL" id="NML67964.1"/>
    </source>
</evidence>
<dbReference type="AlphaFoldDB" id="A0A7Y0FQ18"/>
<dbReference type="Gene3D" id="3.40.50.300">
    <property type="entry name" value="P-loop containing nucleotide triphosphate hydrolases"/>
    <property type="match status" value="1"/>
</dbReference>
<keyword evidence="4" id="KW-1185">Reference proteome</keyword>
<dbReference type="Pfam" id="PF13175">
    <property type="entry name" value="AAA_15"/>
    <property type="match status" value="1"/>
</dbReference>
<dbReference type="InterPro" id="IPR041685">
    <property type="entry name" value="AAA_GajA/Old/RecF-like"/>
</dbReference>
<evidence type="ECO:0000259" key="2">
    <source>
        <dbReference type="Pfam" id="PF13175"/>
    </source>
</evidence>
<dbReference type="PANTHER" id="PTHR43581">
    <property type="entry name" value="ATP/GTP PHOSPHATASE"/>
    <property type="match status" value="1"/>
</dbReference>
<dbReference type="RefSeq" id="WP_169533667.1">
    <property type="nucleotide sequence ID" value="NZ_JABBGH010000004.1"/>
</dbReference>
<keyword evidence="1" id="KW-0175">Coiled coil</keyword>
<comment type="caution">
    <text evidence="3">The sequence shown here is derived from an EMBL/GenBank/DDBJ whole genome shotgun (WGS) entry which is preliminary data.</text>
</comment>
<sequence length="585" mass="66450">MTAAKSLPMQRITLDNFRVFGTPATFDLAPVTVLTGKNNSGKSSLLKAFLVLADYLEQEDQTVLRLDGRRATKHKITSYDALHNWDADYAQRVAFSFKNELISFDFTFDEHEDSTLASLAEFKATLLATNECLKFTRVERGQLLDSPLSEIEEIDFALDSKYQNRGPSYKLTVHQDFINYFGTPGIEWTPDFEDKEIAKQRESLKAELSAIEDELANAASKKLQPLGEKLQYQLLITKRQEITKRLEQVEQMRAALKKRSTTAPIESEITAGEKNYSGFTISSLVTQALFSYEEQNKKGARITKPNLTGRQVLFRLQQALDIQMRFAPFHLGANRTYQVPIIFNQYQGSELATIVAPFLEKGFFSRGRAEMFLSHWLPLFEIGDIVSVEKVEGVAFKVIVTQGKREINLVELGYGAGQVLTILLQIAAILQQREARRFVDRNLVYGPILVLIEEPEANLHPRLQSLLAQLFMEPEPYLSSTRRPTTTLRRTRINQALPFQFIIETHSEYLIRKLQLLVAQGSQPSENVLIHYMNQPSSRRITILTDGKLSEMFGPGFFDEADDSAMQLFRAQKKAARIQSPSSQL</sequence>
<dbReference type="EMBL" id="JABBGH010000004">
    <property type="protein sequence ID" value="NML67964.1"/>
    <property type="molecule type" value="Genomic_DNA"/>
</dbReference>
<proteinExistence type="predicted"/>
<reference evidence="3 4" key="1">
    <citation type="submission" date="2020-04" db="EMBL/GenBank/DDBJ databases">
        <title>Hymenobacter polaris sp. nov., isolated from Arctic soil.</title>
        <authorList>
            <person name="Dahal R.H."/>
        </authorList>
    </citation>
    <scope>NUCLEOTIDE SEQUENCE [LARGE SCALE GENOMIC DNA]</scope>
    <source>
        <strain evidence="3 4">RP-2-7</strain>
    </source>
</reference>
<gene>
    <name evidence="3" type="ORF">HHL22_22415</name>
</gene>
<evidence type="ECO:0000313" key="4">
    <source>
        <dbReference type="Proteomes" id="UP000559626"/>
    </source>
</evidence>
<feature type="coiled-coil region" evidence="1">
    <location>
        <begin position="194"/>
        <end position="259"/>
    </location>
</feature>
<evidence type="ECO:0000256" key="1">
    <source>
        <dbReference type="SAM" id="Coils"/>
    </source>
</evidence>
<dbReference type="SUPFAM" id="SSF52540">
    <property type="entry name" value="P-loop containing nucleoside triphosphate hydrolases"/>
    <property type="match status" value="1"/>
</dbReference>
<dbReference type="Proteomes" id="UP000559626">
    <property type="component" value="Unassembled WGS sequence"/>
</dbReference>
<accession>A0A7Y0FQ18</accession>
<dbReference type="InterPro" id="IPR051396">
    <property type="entry name" value="Bact_Antivir_Def_Nuclease"/>
</dbReference>